<comment type="caution">
    <text evidence="4">The sequence shown here is derived from an EMBL/GenBank/DDBJ whole genome shotgun (WGS) entry which is preliminary data.</text>
</comment>
<accession>A0A9P2TAA7</accession>
<feature type="domain" description="CRISPR type III-associated protein" evidence="3">
    <location>
        <begin position="8"/>
        <end position="172"/>
    </location>
</feature>
<keyword evidence="1" id="KW-0051">Antiviral defense</keyword>
<evidence type="ECO:0000313" key="4">
    <source>
        <dbReference type="EMBL" id="EOR71337.1"/>
    </source>
</evidence>
<dbReference type="InterPro" id="IPR007522">
    <property type="entry name" value="CRISPR-assoc_prot_TM1795"/>
</dbReference>
<evidence type="ECO:0000313" key="5">
    <source>
        <dbReference type="Proteomes" id="UP000014184"/>
    </source>
</evidence>
<evidence type="ECO:0000256" key="1">
    <source>
        <dbReference type="ARBA" id="ARBA00023118"/>
    </source>
</evidence>
<evidence type="ECO:0000256" key="2">
    <source>
        <dbReference type="ARBA" id="ARBA00093789"/>
    </source>
</evidence>
<dbReference type="Pfam" id="PF03787">
    <property type="entry name" value="RAMPs"/>
    <property type="match status" value="1"/>
</dbReference>
<dbReference type="InterPro" id="IPR005537">
    <property type="entry name" value="RAMP_III_fam"/>
</dbReference>
<comment type="subunit">
    <text evidence="2">Part of the Csm effector complex that includes Cas10, Csm2, Csm3, Csm4 and Csm5.</text>
</comment>
<reference evidence="4 5" key="1">
    <citation type="journal article" date="2013" name="Genome Announc.">
        <title>Draft Genome Sequence of the Lignocellulose Decomposer Thermobifida fusca Strain TM51.</title>
        <authorList>
            <person name="Toth A."/>
            <person name="Barna T."/>
            <person name="Nagy I."/>
            <person name="Horvath B."/>
            <person name="Nagy I."/>
            <person name="Tancsics A."/>
            <person name="Kriszt B."/>
            <person name="Baka E."/>
            <person name="Fekete C."/>
            <person name="Kukolya J."/>
        </authorList>
    </citation>
    <scope>NUCLEOTIDE SEQUENCE [LARGE SCALE GENOMIC DNA]</scope>
    <source>
        <strain evidence="4 5">TM51</strain>
    </source>
</reference>
<dbReference type="AlphaFoldDB" id="A0A9P2TAA7"/>
<dbReference type="Proteomes" id="UP000014184">
    <property type="component" value="Unassembled WGS sequence"/>
</dbReference>
<protein>
    <submittedName>
        <fullName evidence="4">CRISPR-associated RAMP Cmr1 family protein</fullName>
    </submittedName>
</protein>
<dbReference type="RefSeq" id="WP_011292014.1">
    <property type="nucleotide sequence ID" value="NZ_AOSG01000040.1"/>
</dbReference>
<sequence length="411" mass="46670">MSWITLRLRVTTPLFNGHDDEPLRVSSLRGAMRYWFRALAGTKVGPSIRTLRRLEDEVFGSTTNPSPVRMRLGKLPQTRRNPCLSFLDSTRFPDQLRKEPAIGYLMGQGLGTIVKGRYQITRPYVFPDHKYFELKMALSEDSRINALTLASLWMVCAYGGVGSRVRRGFGKIRIIGATLHDQKSVTPWTESSLQTPGLTHYKELDDRQRLQPIGPLDDCLEPIDDLLKQIGAPDEARPWRDDEIPTYPVFSSKWTCAGLSAYSASSWAELLAHVGRQYRLSRATADNSASRTNYWPKVKTPERDAVLHGNSNRFPLGALGLPVVYSKDKVTVGERRASPLWMHPVMEDGEWRLFSFAFHNTFLPAETEVRLSGKIRKSVIITDDDVVNRTSDWIQRMRHDPAPYRLPGEEG</sequence>
<dbReference type="GO" id="GO:0051607">
    <property type="term" value="P:defense response to virus"/>
    <property type="evidence" value="ECO:0007669"/>
    <property type="project" value="UniProtKB-KW"/>
</dbReference>
<organism evidence="4 5">
    <name type="scientific">Thermobifida fusca TM51</name>
    <dbReference type="NCBI Taxonomy" id="1169414"/>
    <lineage>
        <taxon>Bacteria</taxon>
        <taxon>Bacillati</taxon>
        <taxon>Actinomycetota</taxon>
        <taxon>Actinomycetes</taxon>
        <taxon>Streptosporangiales</taxon>
        <taxon>Nocardiopsidaceae</taxon>
        <taxon>Thermobifida</taxon>
    </lineage>
</organism>
<evidence type="ECO:0000259" key="3">
    <source>
        <dbReference type="Pfam" id="PF03787"/>
    </source>
</evidence>
<name>A0A9P2TAA7_THEFU</name>
<proteinExistence type="predicted"/>
<dbReference type="EMBL" id="AOSG01000040">
    <property type="protein sequence ID" value="EOR71337.1"/>
    <property type="molecule type" value="Genomic_DNA"/>
</dbReference>
<gene>
    <name evidence="4" type="ORF">TM51_08216</name>
</gene>
<keyword evidence="5" id="KW-1185">Reference proteome</keyword>
<dbReference type="NCBIfam" id="TIGR01894">
    <property type="entry name" value="cas_TM1795_cmr1"/>
    <property type="match status" value="1"/>
</dbReference>